<dbReference type="InterPro" id="IPR050300">
    <property type="entry name" value="GDXG_lipolytic_enzyme"/>
</dbReference>
<dbReference type="PANTHER" id="PTHR48081">
    <property type="entry name" value="AB HYDROLASE SUPERFAMILY PROTEIN C4A8.06C"/>
    <property type="match status" value="1"/>
</dbReference>
<feature type="region of interest" description="Disordered" evidence="2">
    <location>
        <begin position="1"/>
        <end position="37"/>
    </location>
</feature>
<protein>
    <submittedName>
        <fullName evidence="4">Alpha/beta hydrolase</fullName>
    </submittedName>
</protein>
<name>A0A7W0ICK9_9ACTN</name>
<keyword evidence="1 4" id="KW-0378">Hydrolase</keyword>
<accession>A0A7W0ICK9</accession>
<dbReference type="EMBL" id="JACEHE010000029">
    <property type="protein sequence ID" value="MBA2950507.1"/>
    <property type="molecule type" value="Genomic_DNA"/>
</dbReference>
<dbReference type="InterPro" id="IPR013094">
    <property type="entry name" value="AB_hydrolase_3"/>
</dbReference>
<dbReference type="InterPro" id="IPR029058">
    <property type="entry name" value="AB_hydrolase_fold"/>
</dbReference>
<dbReference type="SUPFAM" id="SSF53474">
    <property type="entry name" value="alpha/beta-Hydrolases"/>
    <property type="match status" value="1"/>
</dbReference>
<dbReference type="Pfam" id="PF07859">
    <property type="entry name" value="Abhydrolase_3"/>
    <property type="match status" value="1"/>
</dbReference>
<dbReference type="Proteomes" id="UP000545761">
    <property type="component" value="Unassembled WGS sequence"/>
</dbReference>
<sequence>MSTVPTGRWLTSRRPAGKVPAQSRAGRPVPAAAVPRPGSRSIAFRRSTRHPVHRTTLSLQAPSALSAGDRVTDFVPISVRHPVLDRPTRAFVTRHTCPPSAHDPDVEEARLDFARLHGKDDPEPLDEEATSTEWFALPGGPTGHVRVQVVKPTGSVGEIPVVLFLHGFGWVLGDATTYERLVRAFALGTDAAVVFVDYERAPEARYPVAVEQCYAVAKWISEQGGEIGLDGSRMAAVGDSAGGNLVAALTLLAKERGGVQLLQQVLLCPVTDADFDTPSYQEFAKGYFLGRETMRWFWDQYLPDVRQRSEATASPLQASLEQLTGLPPALVVTSEADVVRDEGEAYAAKLRAAGVAVVSMRYHGTIHGFMVLDPLRDTDAAHAALVQALDTVHVALHRHRS</sequence>
<reference evidence="4 5" key="1">
    <citation type="submission" date="2020-07" db="EMBL/GenBank/DDBJ databases">
        <title>Streptomyces isolated from Indian soil.</title>
        <authorList>
            <person name="Mandal S."/>
            <person name="Maiti P.K."/>
        </authorList>
    </citation>
    <scope>NUCLEOTIDE SEQUENCE [LARGE SCALE GENOMIC DNA]</scope>
    <source>
        <strain evidence="4 5">PSKA28</strain>
    </source>
</reference>
<dbReference type="PANTHER" id="PTHR48081:SF8">
    <property type="entry name" value="ALPHA_BETA HYDROLASE FOLD-3 DOMAIN-CONTAINING PROTEIN-RELATED"/>
    <property type="match status" value="1"/>
</dbReference>
<evidence type="ECO:0000256" key="2">
    <source>
        <dbReference type="SAM" id="MobiDB-lite"/>
    </source>
</evidence>
<evidence type="ECO:0000313" key="5">
    <source>
        <dbReference type="Proteomes" id="UP000545761"/>
    </source>
</evidence>
<evidence type="ECO:0000313" key="4">
    <source>
        <dbReference type="EMBL" id="MBA2950507.1"/>
    </source>
</evidence>
<feature type="compositionally biased region" description="Low complexity" evidence="2">
    <location>
        <begin position="23"/>
        <end position="37"/>
    </location>
</feature>
<evidence type="ECO:0000259" key="3">
    <source>
        <dbReference type="Pfam" id="PF07859"/>
    </source>
</evidence>
<organism evidence="4 5">
    <name type="scientific">Streptomyces himalayensis subsp. himalayensis</name>
    <dbReference type="NCBI Taxonomy" id="2756131"/>
    <lineage>
        <taxon>Bacteria</taxon>
        <taxon>Bacillati</taxon>
        <taxon>Actinomycetota</taxon>
        <taxon>Actinomycetes</taxon>
        <taxon>Kitasatosporales</taxon>
        <taxon>Streptomycetaceae</taxon>
        <taxon>Streptomyces</taxon>
        <taxon>Streptomyces himalayensis</taxon>
    </lineage>
</organism>
<proteinExistence type="predicted"/>
<evidence type="ECO:0000256" key="1">
    <source>
        <dbReference type="ARBA" id="ARBA00022801"/>
    </source>
</evidence>
<dbReference type="GO" id="GO:0016787">
    <property type="term" value="F:hydrolase activity"/>
    <property type="evidence" value="ECO:0007669"/>
    <property type="project" value="UniProtKB-KW"/>
</dbReference>
<feature type="domain" description="Alpha/beta hydrolase fold-3" evidence="3">
    <location>
        <begin position="162"/>
        <end position="370"/>
    </location>
</feature>
<gene>
    <name evidence="4" type="ORF">H1D24_33165</name>
</gene>
<dbReference type="Gene3D" id="3.40.50.1820">
    <property type="entry name" value="alpha/beta hydrolase"/>
    <property type="match status" value="1"/>
</dbReference>
<dbReference type="AlphaFoldDB" id="A0A7W0ICK9"/>
<comment type="caution">
    <text evidence="4">The sequence shown here is derived from an EMBL/GenBank/DDBJ whole genome shotgun (WGS) entry which is preliminary data.</text>
</comment>